<name>A0AAU9RB34_THLAR</name>
<feature type="region of interest" description="Disordered" evidence="1">
    <location>
        <begin position="1"/>
        <end position="29"/>
    </location>
</feature>
<sequence>MSAQLNPPAQVSPNLAPPPSSSSIKSCNKTLVESHTPSSSAKLCPNSITPATAVSEKAGAPTRDSVTVRRSARESTPSRHLLDHIAADHQRRWLIFKLLLLRPFVLVLLYHRCFIVVRLEENCLLHDHTPCPKISISHYIHIGSLEQGTHLKVLLDKCMSFQNHGDLWKT</sequence>
<organism evidence="2 3">
    <name type="scientific">Thlaspi arvense</name>
    <name type="common">Field penny-cress</name>
    <dbReference type="NCBI Taxonomy" id="13288"/>
    <lineage>
        <taxon>Eukaryota</taxon>
        <taxon>Viridiplantae</taxon>
        <taxon>Streptophyta</taxon>
        <taxon>Embryophyta</taxon>
        <taxon>Tracheophyta</taxon>
        <taxon>Spermatophyta</taxon>
        <taxon>Magnoliopsida</taxon>
        <taxon>eudicotyledons</taxon>
        <taxon>Gunneridae</taxon>
        <taxon>Pentapetalae</taxon>
        <taxon>rosids</taxon>
        <taxon>malvids</taxon>
        <taxon>Brassicales</taxon>
        <taxon>Brassicaceae</taxon>
        <taxon>Thlaspideae</taxon>
        <taxon>Thlaspi</taxon>
    </lineage>
</organism>
<evidence type="ECO:0000256" key="1">
    <source>
        <dbReference type="SAM" id="MobiDB-lite"/>
    </source>
</evidence>
<feature type="compositionally biased region" description="Polar residues" evidence="1">
    <location>
        <begin position="1"/>
        <end position="13"/>
    </location>
</feature>
<dbReference type="AlphaFoldDB" id="A0AAU9RB34"/>
<dbReference type="Proteomes" id="UP000836841">
    <property type="component" value="Chromosome 1"/>
</dbReference>
<reference evidence="2 3" key="1">
    <citation type="submission" date="2022-03" db="EMBL/GenBank/DDBJ databases">
        <authorList>
            <person name="Nunn A."/>
            <person name="Chopra R."/>
            <person name="Nunn A."/>
            <person name="Contreras Garrido A."/>
        </authorList>
    </citation>
    <scope>NUCLEOTIDE SEQUENCE [LARGE SCALE GENOMIC DNA]</scope>
</reference>
<protein>
    <submittedName>
        <fullName evidence="2">Uncharacterized protein</fullName>
    </submittedName>
</protein>
<evidence type="ECO:0000313" key="2">
    <source>
        <dbReference type="EMBL" id="CAH2035592.1"/>
    </source>
</evidence>
<gene>
    <name evidence="2" type="ORF">TAV2_LOCUS1329</name>
</gene>
<accession>A0AAU9RB34</accession>
<evidence type="ECO:0000313" key="3">
    <source>
        <dbReference type="Proteomes" id="UP000836841"/>
    </source>
</evidence>
<dbReference type="EMBL" id="OU466857">
    <property type="protein sequence ID" value="CAH2035592.1"/>
    <property type="molecule type" value="Genomic_DNA"/>
</dbReference>
<keyword evidence="3" id="KW-1185">Reference proteome</keyword>
<proteinExistence type="predicted"/>